<dbReference type="EMBL" id="JXBC01000001">
    <property type="protein sequence ID" value="KIU13273.1"/>
    <property type="molecule type" value="Genomic_DNA"/>
</dbReference>
<evidence type="ECO:0000313" key="4">
    <source>
        <dbReference type="EMBL" id="KZD89781.1"/>
    </source>
</evidence>
<keyword evidence="1" id="KW-0472">Membrane</keyword>
<sequence>MLILNRARAPELHAGALFQVLKQLRQGMVKYMTVKRRCDLMLRTILMIIGAIVVIGAIIRFVF</sequence>
<name>A0A0D1IVB2_BACIU</name>
<evidence type="ECO:0000313" key="3">
    <source>
        <dbReference type="EMBL" id="KZD89401.1"/>
    </source>
</evidence>
<evidence type="ECO:0000256" key="1">
    <source>
        <dbReference type="SAM" id="Phobius"/>
    </source>
</evidence>
<dbReference type="EMBL" id="LJZV01000021">
    <property type="protein sequence ID" value="KZD89781.1"/>
    <property type="molecule type" value="Genomic_DNA"/>
</dbReference>
<gene>
    <name evidence="4" type="ORF">B4122_3521</name>
    <name evidence="3" type="ORF">B4122_3787</name>
    <name evidence="2" type="ORF">SC09_Contig17orf00476</name>
</gene>
<proteinExistence type="predicted"/>
<evidence type="ECO:0000313" key="6">
    <source>
        <dbReference type="Proteomes" id="UP000076442"/>
    </source>
</evidence>
<dbReference type="Proteomes" id="UP000076442">
    <property type="component" value="Unassembled WGS sequence"/>
</dbReference>
<dbReference type="EMBL" id="LJZV01000024">
    <property type="protein sequence ID" value="KZD89401.1"/>
    <property type="molecule type" value="Genomic_DNA"/>
</dbReference>
<keyword evidence="1" id="KW-0812">Transmembrane</keyword>
<accession>A0A0D1IVB2</accession>
<reference evidence="3 6" key="2">
    <citation type="submission" date="2015-09" db="EMBL/GenBank/DDBJ databases">
        <title>Spore heat resistance.</title>
        <authorList>
            <person name="Boekhorst J."/>
            <person name="Berendsen E.M."/>
            <person name="Wells-Bennik M.H."/>
            <person name="Kuipers O.P."/>
        </authorList>
    </citation>
    <scope>NUCLEOTIDE SEQUENCE [LARGE SCALE GENOMIC DNA]</scope>
    <source>
        <strain evidence="3 6">B4122</strain>
    </source>
</reference>
<feature type="transmembrane region" description="Helical" evidence="1">
    <location>
        <begin position="40"/>
        <end position="62"/>
    </location>
</feature>
<dbReference type="PATRIC" id="fig|1423.173.peg.393"/>
<dbReference type="RefSeq" id="WP_003229558.1">
    <property type="nucleotide sequence ID" value="NZ_CAXITQ020000004.1"/>
</dbReference>
<comment type="caution">
    <text evidence="2">The sequence shown here is derived from an EMBL/GenBank/DDBJ whole genome shotgun (WGS) entry which is preliminary data.</text>
</comment>
<evidence type="ECO:0000313" key="2">
    <source>
        <dbReference type="EMBL" id="KIU13273.1"/>
    </source>
</evidence>
<evidence type="ECO:0000313" key="5">
    <source>
        <dbReference type="Proteomes" id="UP000032247"/>
    </source>
</evidence>
<protein>
    <submittedName>
        <fullName evidence="2">Uncharacterized protein</fullName>
    </submittedName>
</protein>
<keyword evidence="1" id="KW-1133">Transmembrane helix</keyword>
<dbReference type="Proteomes" id="UP000032247">
    <property type="component" value="Unassembled WGS sequence"/>
</dbReference>
<reference evidence="2 5" key="1">
    <citation type="submission" date="2014-12" db="EMBL/GenBank/DDBJ databases">
        <title>Comparative genome analysis of Bacillus coagulans HM-08, Clostridium butyricum HM-68, Bacillus subtilis HM-66 and Bacillus licheniformis BL-09.</title>
        <authorList>
            <person name="Zhang H."/>
        </authorList>
    </citation>
    <scope>NUCLEOTIDE SEQUENCE [LARGE SCALE GENOMIC DNA]</scope>
    <source>
        <strain evidence="2 5">HM-66</strain>
    </source>
</reference>
<organism evidence="2 5">
    <name type="scientific">Bacillus subtilis</name>
    <dbReference type="NCBI Taxonomy" id="1423"/>
    <lineage>
        <taxon>Bacteria</taxon>
        <taxon>Bacillati</taxon>
        <taxon>Bacillota</taxon>
        <taxon>Bacilli</taxon>
        <taxon>Bacillales</taxon>
        <taxon>Bacillaceae</taxon>
        <taxon>Bacillus</taxon>
    </lineage>
</organism>
<dbReference type="AlphaFoldDB" id="A0A0D1IVB2"/>